<comment type="caution">
    <text evidence="1">The sequence shown here is derived from an EMBL/GenBank/DDBJ whole genome shotgun (WGS) entry which is preliminary data.</text>
</comment>
<name>M9M5A2_PAEPP</name>
<feature type="non-terminal residue" evidence="1">
    <location>
        <position position="195"/>
    </location>
</feature>
<protein>
    <submittedName>
        <fullName evidence="1">Uncharacterized protein</fullName>
    </submittedName>
</protein>
<organism evidence="1 2">
    <name type="scientific">Paenibacillus popilliae ATCC 14706</name>
    <dbReference type="NCBI Taxonomy" id="1212764"/>
    <lineage>
        <taxon>Bacteria</taxon>
        <taxon>Bacillati</taxon>
        <taxon>Bacillota</taxon>
        <taxon>Bacilli</taxon>
        <taxon>Bacillales</taxon>
        <taxon>Paenibacillaceae</taxon>
        <taxon>Paenibacillus</taxon>
    </lineage>
</organism>
<evidence type="ECO:0000313" key="1">
    <source>
        <dbReference type="EMBL" id="GAC44304.1"/>
    </source>
</evidence>
<reference evidence="1 2" key="1">
    <citation type="submission" date="2012-10" db="EMBL/GenBank/DDBJ databases">
        <title>Draft Genome Sequence of Paenibacillus popilliae ATCC 14706T.</title>
        <authorList>
            <person name="Iiyama K."/>
            <person name="Mori K."/>
            <person name="Mon H."/>
            <person name="Chieda Y."/>
            <person name="Lee J.M."/>
            <person name="Kusakabe T."/>
            <person name="Tashiro K."/>
            <person name="Asano S."/>
            <person name="Yasunaga-Aoki C."/>
            <person name="Shimizu S."/>
        </authorList>
    </citation>
    <scope>NUCLEOTIDE SEQUENCE [LARGE SCALE GENOMIC DNA]</scope>
    <source>
        <strain evidence="1 2">ATCC 14706</strain>
    </source>
</reference>
<feature type="non-terminal residue" evidence="1">
    <location>
        <position position="1"/>
    </location>
</feature>
<dbReference type="AlphaFoldDB" id="M9M5A2"/>
<accession>M9M5A2</accession>
<proteinExistence type="predicted"/>
<keyword evidence="2" id="KW-1185">Reference proteome</keyword>
<gene>
    <name evidence="1" type="ORF">PPOP_3708</name>
</gene>
<dbReference type="Proteomes" id="UP000029453">
    <property type="component" value="Unassembled WGS sequence"/>
</dbReference>
<sequence length="195" mass="21747">KGSTKTYADFIQKLEAIANTVIGEITEIEPGFSTIDLAPGYVSVKGEDFEGKIYLVEIPIKNGVDKTYKKGDKVKVINKNKWEVNNINGNWESAPEFLSKLADDSKNTSQNSAESHTQVKNSVIGEITEAWPGYVSVKGEDSEGTIQSVEILFENGFNKTYKKGDKVKIINKDKWDAYFNGKWYSAPAEFMSKLT</sequence>
<dbReference type="EMBL" id="BALG01000423">
    <property type="protein sequence ID" value="GAC44304.1"/>
    <property type="molecule type" value="Genomic_DNA"/>
</dbReference>
<evidence type="ECO:0000313" key="2">
    <source>
        <dbReference type="Proteomes" id="UP000029453"/>
    </source>
</evidence>